<sequence>MYLQYLFHEPIQYITKLTPSYEDQASDVSFVQTKRQAVVVRITRMVDEQSNDFGWKCKRIFGIDPRNVFSLERINNTLNNLTS</sequence>
<accession>A0A941DUW5</accession>
<proteinExistence type="predicted"/>
<dbReference type="AlphaFoldDB" id="A0A941DUW5"/>
<reference evidence="1" key="1">
    <citation type="submission" date="2021-04" db="EMBL/GenBank/DDBJ databases">
        <title>Isolation and polyphasic classification of algal microorganism.</title>
        <authorList>
            <person name="Wang S."/>
        </authorList>
    </citation>
    <scope>NUCLEOTIDE SEQUENCE</scope>
    <source>
        <strain evidence="1">720a</strain>
    </source>
</reference>
<dbReference type="EMBL" id="JAGSOT010000003">
    <property type="protein sequence ID" value="MBR7794698.1"/>
    <property type="molecule type" value="Genomic_DNA"/>
</dbReference>
<comment type="caution">
    <text evidence="1">The sequence shown here is derived from an EMBL/GenBank/DDBJ whole genome shotgun (WGS) entry which is preliminary data.</text>
</comment>
<dbReference type="Proteomes" id="UP000675284">
    <property type="component" value="Unassembled WGS sequence"/>
</dbReference>
<name>A0A941DUW5_9BACI</name>
<organism evidence="1 2">
    <name type="scientific">Virgibacillus salarius</name>
    <dbReference type="NCBI Taxonomy" id="447199"/>
    <lineage>
        <taxon>Bacteria</taxon>
        <taxon>Bacillati</taxon>
        <taxon>Bacillota</taxon>
        <taxon>Bacilli</taxon>
        <taxon>Bacillales</taxon>
        <taxon>Bacillaceae</taxon>
        <taxon>Virgibacillus</taxon>
    </lineage>
</organism>
<evidence type="ECO:0000313" key="1">
    <source>
        <dbReference type="EMBL" id="MBR7794698.1"/>
    </source>
</evidence>
<keyword evidence="2" id="KW-1185">Reference proteome</keyword>
<dbReference type="RefSeq" id="WP_026683054.1">
    <property type="nucleotide sequence ID" value="NZ_BAAACY010000001.1"/>
</dbReference>
<evidence type="ECO:0000313" key="2">
    <source>
        <dbReference type="Proteomes" id="UP000675284"/>
    </source>
</evidence>
<protein>
    <submittedName>
        <fullName evidence="1">Uncharacterized protein</fullName>
    </submittedName>
</protein>
<gene>
    <name evidence="1" type="ORF">KCX74_01425</name>
</gene>